<keyword evidence="10" id="KW-1185">Reference proteome</keyword>
<evidence type="ECO:0000256" key="1">
    <source>
        <dbReference type="ARBA" id="ARBA00001974"/>
    </source>
</evidence>
<dbReference type="Gene3D" id="3.40.50.620">
    <property type="entry name" value="HUPs"/>
    <property type="match status" value="1"/>
</dbReference>
<evidence type="ECO:0000256" key="5">
    <source>
        <dbReference type="ARBA" id="ARBA00022448"/>
    </source>
</evidence>
<dbReference type="SUPFAM" id="SSF52402">
    <property type="entry name" value="Adenine nucleotide alpha hydrolases-like"/>
    <property type="match status" value="1"/>
</dbReference>
<evidence type="ECO:0000259" key="8">
    <source>
        <dbReference type="SMART" id="SM00893"/>
    </source>
</evidence>
<dbReference type="OrthoDB" id="9804960at2"/>
<dbReference type="InterPro" id="IPR012255">
    <property type="entry name" value="ETF_b"/>
</dbReference>
<feature type="domain" description="Electron transfer flavoprotein alpha/beta-subunit N-terminal" evidence="8">
    <location>
        <begin position="23"/>
        <end position="212"/>
    </location>
</feature>
<evidence type="ECO:0000256" key="2">
    <source>
        <dbReference type="ARBA" id="ARBA00007557"/>
    </source>
</evidence>
<keyword evidence="6" id="KW-0249">Electron transport</keyword>
<dbReference type="GO" id="GO:0009055">
    <property type="term" value="F:electron transfer activity"/>
    <property type="evidence" value="ECO:0007669"/>
    <property type="project" value="InterPro"/>
</dbReference>
<dbReference type="Pfam" id="PF01012">
    <property type="entry name" value="ETF"/>
    <property type="match status" value="1"/>
</dbReference>
<evidence type="ECO:0000313" key="10">
    <source>
        <dbReference type="Proteomes" id="UP000199350"/>
    </source>
</evidence>
<keyword evidence="5" id="KW-0813">Transport</keyword>
<dbReference type="AlphaFoldDB" id="A0A1G9NRL9"/>
<dbReference type="InterPro" id="IPR014730">
    <property type="entry name" value="ETF_a/b_N"/>
</dbReference>
<evidence type="ECO:0000256" key="6">
    <source>
        <dbReference type="ARBA" id="ARBA00022982"/>
    </source>
</evidence>
<accession>A0A1G9NRL9</accession>
<dbReference type="PIRSF" id="PIRSF000090">
    <property type="entry name" value="Beta-ETF"/>
    <property type="match status" value="1"/>
</dbReference>
<dbReference type="PANTHER" id="PTHR21294">
    <property type="entry name" value="ELECTRON TRANSFER FLAVOPROTEIN BETA-SUBUNIT"/>
    <property type="match status" value="1"/>
</dbReference>
<dbReference type="InterPro" id="IPR033948">
    <property type="entry name" value="ETF_beta_N"/>
</dbReference>
<dbReference type="CDD" id="cd01714">
    <property type="entry name" value="ETF_beta"/>
    <property type="match status" value="1"/>
</dbReference>
<reference evidence="10" key="1">
    <citation type="submission" date="2016-10" db="EMBL/GenBank/DDBJ databases">
        <authorList>
            <person name="Varghese N."/>
            <person name="Submissions S."/>
        </authorList>
    </citation>
    <scope>NUCLEOTIDE SEQUENCE [LARGE SCALE GENOMIC DNA]</scope>
    <source>
        <strain evidence="10">DSM 20632</strain>
    </source>
</reference>
<comment type="similarity">
    <text evidence="2">Belongs to the ETF beta-subunit/FixA family.</text>
</comment>
<organism evidence="9 10">
    <name type="scientific">Corynebacterium mycetoides</name>
    <dbReference type="NCBI Taxonomy" id="38302"/>
    <lineage>
        <taxon>Bacteria</taxon>
        <taxon>Bacillati</taxon>
        <taxon>Actinomycetota</taxon>
        <taxon>Actinomycetes</taxon>
        <taxon>Mycobacteriales</taxon>
        <taxon>Corynebacteriaceae</taxon>
        <taxon>Corynebacterium</taxon>
    </lineage>
</organism>
<evidence type="ECO:0000256" key="7">
    <source>
        <dbReference type="ARBA" id="ARBA00025649"/>
    </source>
</evidence>
<comment type="cofactor">
    <cofactor evidence="1">
        <name>FAD</name>
        <dbReference type="ChEBI" id="CHEBI:57692"/>
    </cofactor>
</comment>
<dbReference type="PANTHER" id="PTHR21294:SF8">
    <property type="entry name" value="ELECTRON TRANSFER FLAVOPROTEIN SUBUNIT BETA"/>
    <property type="match status" value="1"/>
</dbReference>
<dbReference type="RefSeq" id="WP_092149867.1">
    <property type="nucleotide sequence ID" value="NZ_LT629700.1"/>
</dbReference>
<evidence type="ECO:0000256" key="3">
    <source>
        <dbReference type="ARBA" id="ARBA00011355"/>
    </source>
</evidence>
<comment type="function">
    <text evidence="7">The electron transfer flavoprotein serves as a specific electron acceptor for other dehydrogenases. It transfers the electrons to the main respiratory chain via ETF-ubiquinone oxidoreductase (ETF dehydrogenase).</text>
</comment>
<evidence type="ECO:0000256" key="4">
    <source>
        <dbReference type="ARBA" id="ARBA00016797"/>
    </source>
</evidence>
<proteinExistence type="inferred from homology"/>
<dbReference type="GO" id="GO:0005829">
    <property type="term" value="C:cytosol"/>
    <property type="evidence" value="ECO:0007669"/>
    <property type="project" value="TreeGrafter"/>
</dbReference>
<sequence>MRIAVLLKEVPDTYSDRTMNLETGLTDRSGDVVADEVGERAVEAALRIAEAAGDSQVDILSVGPAESVGSIRKGIAMGGAEAYLVSDDKLVGADLTLTAQVLAALVERGGYDLVVAGAASSDGASGVMAAMVGELLGIPALTNLTEVAVAGSTVTGTQASDGAVLTLECDLPAVVAVTDEFPDARFPNFKGLMAAKKKEINSVSLTDLGVDPEDWTHARAIVVEISQRPARARGEIIDGNSQAAGKLVDFLESKNLIAKESAQ</sequence>
<dbReference type="EMBL" id="LT629700">
    <property type="protein sequence ID" value="SDL89001.1"/>
    <property type="molecule type" value="Genomic_DNA"/>
</dbReference>
<dbReference type="InterPro" id="IPR014729">
    <property type="entry name" value="Rossmann-like_a/b/a_fold"/>
</dbReference>
<dbReference type="STRING" id="38302.SAMN04488535_1140"/>
<gene>
    <name evidence="9" type="ORF">SAMN04488535_1140</name>
</gene>
<name>A0A1G9NRL9_9CORY</name>
<evidence type="ECO:0000313" key="9">
    <source>
        <dbReference type="EMBL" id="SDL89001.1"/>
    </source>
</evidence>
<dbReference type="Proteomes" id="UP000199350">
    <property type="component" value="Chromosome I"/>
</dbReference>
<comment type="subunit">
    <text evidence="3">Heterodimer of an alpha and a beta subunit.</text>
</comment>
<protein>
    <recommendedName>
        <fullName evidence="4">Electron transfer flavoprotein subunit beta</fullName>
    </recommendedName>
</protein>
<dbReference type="SMART" id="SM00893">
    <property type="entry name" value="ETF"/>
    <property type="match status" value="1"/>
</dbReference>